<dbReference type="Proteomes" id="UP001589608">
    <property type="component" value="Unassembled WGS sequence"/>
</dbReference>
<dbReference type="Pfam" id="PF06722">
    <property type="entry name" value="EryCIII-like_C"/>
    <property type="match status" value="1"/>
</dbReference>
<name>A0ABV5MSW7_9ACTN</name>
<dbReference type="CDD" id="cd03784">
    <property type="entry name" value="GT1_Gtf-like"/>
    <property type="match status" value="1"/>
</dbReference>
<dbReference type="PANTHER" id="PTHR48050:SF13">
    <property type="entry name" value="STEROL 3-BETA-GLUCOSYLTRANSFERASE UGT80A2"/>
    <property type="match status" value="1"/>
</dbReference>
<dbReference type="EMBL" id="JBHMCA010000096">
    <property type="protein sequence ID" value="MFB9451977.1"/>
    <property type="molecule type" value="Genomic_DNA"/>
</dbReference>
<keyword evidence="3" id="KW-0808">Transferase</keyword>
<evidence type="ECO:0000313" key="6">
    <source>
        <dbReference type="EMBL" id="MFB9451977.1"/>
    </source>
</evidence>
<feature type="domain" description="Erythromycin biosynthesis protein CIII-like N-terminal" evidence="5">
    <location>
        <begin position="22"/>
        <end position="240"/>
    </location>
</feature>
<dbReference type="Gene3D" id="3.40.50.2000">
    <property type="entry name" value="Glycogen Phosphorylase B"/>
    <property type="match status" value="2"/>
</dbReference>
<reference evidence="6 7" key="1">
    <citation type="submission" date="2024-09" db="EMBL/GenBank/DDBJ databases">
        <authorList>
            <person name="Sun Q."/>
            <person name="Mori K."/>
        </authorList>
    </citation>
    <scope>NUCLEOTIDE SEQUENCE [LARGE SCALE GENOMIC DNA]</scope>
    <source>
        <strain evidence="6 7">JCM 3307</strain>
    </source>
</reference>
<evidence type="ECO:0000256" key="1">
    <source>
        <dbReference type="ARBA" id="ARBA00006962"/>
    </source>
</evidence>
<dbReference type="InterPro" id="IPR010610">
    <property type="entry name" value="EryCIII-like_C"/>
</dbReference>
<sequence>MRVLFIPAAVSSHHYPMVSLAWGFRSAGHEVYVAGQPPVVDSVVSTGLTAVPVGAAYDLLGGITAAADQVRAETGEGPAPTGDLSAMSPAARHRYAELRTAPHVRAAAAMAADLTGLARHWAPDLVVSDPITMVAPLVAGVAGAPLVHHLWGPQPTSLPKFPGYGAPLERWPLELLRLYREHGVTPRERHGIATVDPGPASLQPASVPDRIAARYMCYNGPGALPDWLLAPPSRPRVVISWLTANTLTDTAAEHPVAALARAIGRLDVEVVVTVRAADRAALDIAQDRVRVVQDLPLNALMPGCAVAVNHGGTGTALTAACHGVPQVIAPYNPGLSLNAEALGASGAAIALPAASFDPQAVADAVATVLADEVYAKAADTLRAENQAQPTPIDVVRTIEDMIHSEATA</sequence>
<dbReference type="InterPro" id="IPR048284">
    <property type="entry name" value="EryCIII-like_N"/>
</dbReference>
<accession>A0ABV5MSW7</accession>
<evidence type="ECO:0000259" key="4">
    <source>
        <dbReference type="Pfam" id="PF06722"/>
    </source>
</evidence>
<evidence type="ECO:0000313" key="7">
    <source>
        <dbReference type="Proteomes" id="UP001589608"/>
    </source>
</evidence>
<comment type="caution">
    <text evidence="6">The sequence shown here is derived from an EMBL/GenBank/DDBJ whole genome shotgun (WGS) entry which is preliminary data.</text>
</comment>
<dbReference type="InterPro" id="IPR050426">
    <property type="entry name" value="Glycosyltransferase_28"/>
</dbReference>
<comment type="similarity">
    <text evidence="1">Belongs to the glycosyltransferase 28 family.</text>
</comment>
<dbReference type="SUPFAM" id="SSF53756">
    <property type="entry name" value="UDP-Glycosyltransferase/glycogen phosphorylase"/>
    <property type="match status" value="1"/>
</dbReference>
<evidence type="ECO:0000256" key="2">
    <source>
        <dbReference type="ARBA" id="ARBA00022676"/>
    </source>
</evidence>
<keyword evidence="2" id="KW-0328">Glycosyltransferase</keyword>
<dbReference type="Pfam" id="PF21036">
    <property type="entry name" value="EryCIII-like_N"/>
    <property type="match status" value="1"/>
</dbReference>
<proteinExistence type="inferred from homology"/>
<feature type="domain" description="Erythromycin biosynthesis protein CIII-like C-terminal" evidence="4">
    <location>
        <begin position="261"/>
        <end position="401"/>
    </location>
</feature>
<dbReference type="RefSeq" id="WP_223101311.1">
    <property type="nucleotide sequence ID" value="NZ_CP061913.1"/>
</dbReference>
<dbReference type="InterPro" id="IPR002213">
    <property type="entry name" value="UDP_glucos_trans"/>
</dbReference>
<keyword evidence="7" id="KW-1185">Reference proteome</keyword>
<protein>
    <submittedName>
        <fullName evidence="6">Nucleotide disphospho-sugar-binding domain-containing protein</fullName>
    </submittedName>
</protein>
<evidence type="ECO:0000256" key="3">
    <source>
        <dbReference type="ARBA" id="ARBA00022679"/>
    </source>
</evidence>
<organism evidence="6 7">
    <name type="scientific">Dactylosporangium vinaceum</name>
    <dbReference type="NCBI Taxonomy" id="53362"/>
    <lineage>
        <taxon>Bacteria</taxon>
        <taxon>Bacillati</taxon>
        <taxon>Actinomycetota</taxon>
        <taxon>Actinomycetes</taxon>
        <taxon>Micromonosporales</taxon>
        <taxon>Micromonosporaceae</taxon>
        <taxon>Dactylosporangium</taxon>
    </lineage>
</organism>
<gene>
    <name evidence="6" type="ORF">ACFFTR_53710</name>
</gene>
<evidence type="ECO:0000259" key="5">
    <source>
        <dbReference type="Pfam" id="PF21036"/>
    </source>
</evidence>
<dbReference type="PANTHER" id="PTHR48050">
    <property type="entry name" value="STEROL 3-BETA-GLUCOSYLTRANSFERASE"/>
    <property type="match status" value="1"/>
</dbReference>